<accession>K1QQ40</accession>
<dbReference type="InParanoid" id="K1QQ40"/>
<protein>
    <submittedName>
        <fullName evidence="1">Neurochondrin</fullName>
    </submittedName>
</protein>
<dbReference type="AlphaFoldDB" id="K1QQ40"/>
<organism evidence="1">
    <name type="scientific">Magallana gigas</name>
    <name type="common">Pacific oyster</name>
    <name type="synonym">Crassostrea gigas</name>
    <dbReference type="NCBI Taxonomy" id="29159"/>
    <lineage>
        <taxon>Eukaryota</taxon>
        <taxon>Metazoa</taxon>
        <taxon>Spiralia</taxon>
        <taxon>Lophotrochozoa</taxon>
        <taxon>Mollusca</taxon>
        <taxon>Bivalvia</taxon>
        <taxon>Autobranchia</taxon>
        <taxon>Pteriomorphia</taxon>
        <taxon>Ostreida</taxon>
        <taxon>Ostreoidea</taxon>
        <taxon>Ostreidae</taxon>
        <taxon>Magallana</taxon>
    </lineage>
</organism>
<evidence type="ECO:0000313" key="1">
    <source>
        <dbReference type="EMBL" id="EKC39052.1"/>
    </source>
</evidence>
<name>K1QQ40_MAGGI</name>
<sequence>MVTLGMFYLRHQSSAIRSVAADDILVHFFICACTFVKGAFINSSKNRKKDVLTVSPHYLPFWEEASQLWFLTIQAMTSCTSLYPQLVKATLVSGMMPQLAKVFIAVQGRDVGEEVIRCVLSLFITMAHCHEQVRNVIKTTGGLQLSKIYDSKELRKELGIAEKGGQEKKS</sequence>
<dbReference type="HOGENOM" id="CLU_1572122_0_0_1"/>
<proteinExistence type="predicted"/>
<reference evidence="1" key="1">
    <citation type="journal article" date="2012" name="Nature">
        <title>The oyster genome reveals stress adaptation and complexity of shell formation.</title>
        <authorList>
            <person name="Zhang G."/>
            <person name="Fang X."/>
            <person name="Guo X."/>
            <person name="Li L."/>
            <person name="Luo R."/>
            <person name="Xu F."/>
            <person name="Yang P."/>
            <person name="Zhang L."/>
            <person name="Wang X."/>
            <person name="Qi H."/>
            <person name="Xiong Z."/>
            <person name="Que H."/>
            <person name="Xie Y."/>
            <person name="Holland P.W."/>
            <person name="Paps J."/>
            <person name="Zhu Y."/>
            <person name="Wu F."/>
            <person name="Chen Y."/>
            <person name="Wang J."/>
            <person name="Peng C."/>
            <person name="Meng J."/>
            <person name="Yang L."/>
            <person name="Liu J."/>
            <person name="Wen B."/>
            <person name="Zhang N."/>
            <person name="Huang Z."/>
            <person name="Zhu Q."/>
            <person name="Feng Y."/>
            <person name="Mount A."/>
            <person name="Hedgecock D."/>
            <person name="Xu Z."/>
            <person name="Liu Y."/>
            <person name="Domazet-Loso T."/>
            <person name="Du Y."/>
            <person name="Sun X."/>
            <person name="Zhang S."/>
            <person name="Liu B."/>
            <person name="Cheng P."/>
            <person name="Jiang X."/>
            <person name="Li J."/>
            <person name="Fan D."/>
            <person name="Wang W."/>
            <person name="Fu W."/>
            <person name="Wang T."/>
            <person name="Wang B."/>
            <person name="Zhang J."/>
            <person name="Peng Z."/>
            <person name="Li Y."/>
            <person name="Li N."/>
            <person name="Wang J."/>
            <person name="Chen M."/>
            <person name="He Y."/>
            <person name="Tan F."/>
            <person name="Song X."/>
            <person name="Zheng Q."/>
            <person name="Huang R."/>
            <person name="Yang H."/>
            <person name="Du X."/>
            <person name="Chen L."/>
            <person name="Yang M."/>
            <person name="Gaffney P.M."/>
            <person name="Wang S."/>
            <person name="Luo L."/>
            <person name="She Z."/>
            <person name="Ming Y."/>
            <person name="Huang W."/>
            <person name="Zhang S."/>
            <person name="Huang B."/>
            <person name="Zhang Y."/>
            <person name="Qu T."/>
            <person name="Ni P."/>
            <person name="Miao G."/>
            <person name="Wang J."/>
            <person name="Wang Q."/>
            <person name="Steinberg C.E."/>
            <person name="Wang H."/>
            <person name="Li N."/>
            <person name="Qian L."/>
            <person name="Zhang G."/>
            <person name="Li Y."/>
            <person name="Yang H."/>
            <person name="Liu X."/>
            <person name="Wang J."/>
            <person name="Yin Y."/>
            <person name="Wang J."/>
        </authorList>
    </citation>
    <scope>NUCLEOTIDE SEQUENCE [LARGE SCALE GENOMIC DNA]</scope>
    <source>
        <strain evidence="1">05x7-T-G4-1.051#20</strain>
    </source>
</reference>
<dbReference type="EMBL" id="JH816130">
    <property type="protein sequence ID" value="EKC39052.1"/>
    <property type="molecule type" value="Genomic_DNA"/>
</dbReference>
<gene>
    <name evidence="1" type="ORF">CGI_10018532</name>
</gene>